<comment type="caution">
    <text evidence="1">The sequence shown here is derived from an EMBL/GenBank/DDBJ whole genome shotgun (WGS) entry which is preliminary data.</text>
</comment>
<reference evidence="1 2" key="1">
    <citation type="submission" date="2013-01" db="EMBL/GenBank/DDBJ databases">
        <authorList>
            <person name="Harkins D.M."/>
            <person name="Durkin A.S."/>
            <person name="Brinkac L.M."/>
            <person name="Haft D.H."/>
            <person name="Selengut J.D."/>
            <person name="Sanka R."/>
            <person name="DePew J."/>
            <person name="Purushe J."/>
            <person name="Matthias M.A."/>
            <person name="Vinetz J.M."/>
            <person name="Sutton G.G."/>
            <person name="Nierman W.C."/>
            <person name="Fouts D.E."/>
        </authorList>
    </citation>
    <scope>NUCLEOTIDE SEQUENCE [LARGE SCALE GENOMIC DNA]</scope>
    <source>
        <strain evidence="1 2">CBC1416</strain>
    </source>
</reference>
<dbReference type="AlphaFoldDB" id="M6VJK4"/>
<proteinExistence type="predicted"/>
<dbReference type="Proteomes" id="UP000012149">
    <property type="component" value="Unassembled WGS sequence"/>
</dbReference>
<accession>M6VJK4</accession>
<sequence length="96" mass="11422">MGTPTFSKSKQHCGLRIRLNLNRLKRRSSHKLRLFGGLYRFSNGYFVVQLLWEFPHPKILGQIFETKQSGELFRTLDQKHVPVFPERRSGMFRNKM</sequence>
<gene>
    <name evidence="1" type="ORF">LEP1GSC161_0196</name>
</gene>
<organism evidence="1 2">
    <name type="scientific">Leptospira santarosai str. CBC1416</name>
    <dbReference type="NCBI Taxonomy" id="1193059"/>
    <lineage>
        <taxon>Bacteria</taxon>
        <taxon>Pseudomonadati</taxon>
        <taxon>Spirochaetota</taxon>
        <taxon>Spirochaetia</taxon>
        <taxon>Leptospirales</taxon>
        <taxon>Leptospiraceae</taxon>
        <taxon>Leptospira</taxon>
    </lineage>
</organism>
<protein>
    <submittedName>
        <fullName evidence="1">Uncharacterized protein</fullName>
    </submittedName>
</protein>
<evidence type="ECO:0000313" key="1">
    <source>
        <dbReference type="EMBL" id="EMO56990.1"/>
    </source>
</evidence>
<evidence type="ECO:0000313" key="2">
    <source>
        <dbReference type="Proteomes" id="UP000012149"/>
    </source>
</evidence>
<name>M6VJK4_9LEPT</name>
<dbReference type="EMBL" id="AKWE02000138">
    <property type="protein sequence ID" value="EMO56990.1"/>
    <property type="molecule type" value="Genomic_DNA"/>
</dbReference>